<sequence length="125" mass="14114">MANLQADTHFGQLQYPRDMNAKDTYFPEAIKFHFQRRVGVELDKVMNATSAAHKAAQGGTEVTNMSEEAFRKSKMAEYEDKAKKAEKDVTDSERDDWREKIGKEFAAGVAGGRAFFKSIKEQNTS</sequence>
<dbReference type="AlphaFoldDB" id="A0A382FKH9"/>
<protein>
    <submittedName>
        <fullName evidence="1">Uncharacterized protein</fullName>
    </submittedName>
</protein>
<organism evidence="1">
    <name type="scientific">marine metagenome</name>
    <dbReference type="NCBI Taxonomy" id="408172"/>
    <lineage>
        <taxon>unclassified sequences</taxon>
        <taxon>metagenomes</taxon>
        <taxon>ecological metagenomes</taxon>
    </lineage>
</organism>
<evidence type="ECO:0000313" key="1">
    <source>
        <dbReference type="EMBL" id="SVB62481.1"/>
    </source>
</evidence>
<accession>A0A382FKH9</accession>
<proteinExistence type="predicted"/>
<dbReference type="EMBL" id="UINC01050017">
    <property type="protein sequence ID" value="SVB62481.1"/>
    <property type="molecule type" value="Genomic_DNA"/>
</dbReference>
<feature type="non-terminal residue" evidence="1">
    <location>
        <position position="125"/>
    </location>
</feature>
<reference evidence="1" key="1">
    <citation type="submission" date="2018-05" db="EMBL/GenBank/DDBJ databases">
        <authorList>
            <person name="Lanie J.A."/>
            <person name="Ng W.-L."/>
            <person name="Kazmierczak K.M."/>
            <person name="Andrzejewski T.M."/>
            <person name="Davidsen T.M."/>
            <person name="Wayne K.J."/>
            <person name="Tettelin H."/>
            <person name="Glass J.I."/>
            <person name="Rusch D."/>
            <person name="Podicherti R."/>
            <person name="Tsui H.-C.T."/>
            <person name="Winkler M.E."/>
        </authorList>
    </citation>
    <scope>NUCLEOTIDE SEQUENCE</scope>
</reference>
<name>A0A382FKH9_9ZZZZ</name>
<gene>
    <name evidence="1" type="ORF">METZ01_LOCUS215335</name>
</gene>